<reference evidence="1 2" key="1">
    <citation type="journal article" date="2017" name="BMC Genomics">
        <title>Comparative genomic and phylogenomic analyses of the Bifidobacteriaceae family.</title>
        <authorList>
            <person name="Lugli G.A."/>
            <person name="Milani C."/>
            <person name="Turroni F."/>
            <person name="Duranti S."/>
            <person name="Mancabelli L."/>
            <person name="Mangifesta M."/>
            <person name="Ferrario C."/>
            <person name="Modesto M."/>
            <person name="Mattarelli P."/>
            <person name="Jiri K."/>
            <person name="van Sinderen D."/>
            <person name="Ventura M."/>
        </authorList>
    </citation>
    <scope>NUCLEOTIDE SEQUENCE [LARGE SCALE GENOMIC DNA]</scope>
    <source>
        <strain evidence="1 2">DSM 24742</strain>
    </source>
</reference>
<comment type="caution">
    <text evidence="1">The sequence shown here is derived from an EMBL/GenBank/DDBJ whole genome shotgun (WGS) entry which is preliminary data.</text>
</comment>
<accession>A0A261EZG5</accession>
<evidence type="ECO:0000313" key="2">
    <source>
        <dbReference type="Proteomes" id="UP000216725"/>
    </source>
</evidence>
<sequence>MTTRILDEIIDELGAYACLAPHATYRIVFAEGDRYESDEATEGEDDNGEEFDIGEEGYEDWPEMYYRISSILNDGPNHNPNYRYLSISRRHMPSEVTSDGHLLYSAEKGLFLDHGRILDTPRIDL</sequence>
<organism evidence="1 2">
    <name type="scientific">Pseudoscardovia radai</name>
    <dbReference type="NCBI Taxonomy" id="987066"/>
    <lineage>
        <taxon>Bacteria</taxon>
        <taxon>Bacillati</taxon>
        <taxon>Actinomycetota</taxon>
        <taxon>Actinomycetes</taxon>
        <taxon>Bifidobacteriales</taxon>
        <taxon>Bifidobacteriaceae</taxon>
        <taxon>Pseudoscardovia</taxon>
    </lineage>
</organism>
<protein>
    <submittedName>
        <fullName evidence="1">Uncharacterized protein</fullName>
    </submittedName>
</protein>
<dbReference type="Proteomes" id="UP000216725">
    <property type="component" value="Unassembled WGS sequence"/>
</dbReference>
<keyword evidence="2" id="KW-1185">Reference proteome</keyword>
<gene>
    <name evidence="1" type="ORF">PSRA_0449</name>
</gene>
<dbReference type="AlphaFoldDB" id="A0A261EZG5"/>
<name>A0A261EZG5_9BIFI</name>
<dbReference type="RefSeq" id="WP_094660264.1">
    <property type="nucleotide sequence ID" value="NZ_JBKZBR010000044.1"/>
</dbReference>
<evidence type="ECO:0000313" key="1">
    <source>
        <dbReference type="EMBL" id="OZG52260.1"/>
    </source>
</evidence>
<dbReference type="OrthoDB" id="3199399at2"/>
<proteinExistence type="predicted"/>
<dbReference type="EMBL" id="MWWR01000004">
    <property type="protein sequence ID" value="OZG52260.1"/>
    <property type="molecule type" value="Genomic_DNA"/>
</dbReference>